<dbReference type="Proteomes" id="UP000198211">
    <property type="component" value="Unassembled WGS sequence"/>
</dbReference>
<keyword evidence="2" id="KW-1185">Reference proteome</keyword>
<accession>A0A225UGG6</accession>
<comment type="caution">
    <text evidence="1">The sequence shown here is derived from an EMBL/GenBank/DDBJ whole genome shotgun (WGS) entry which is preliminary data.</text>
</comment>
<protein>
    <submittedName>
        <fullName evidence="1">Uncharacterized protein</fullName>
    </submittedName>
</protein>
<evidence type="ECO:0000313" key="2">
    <source>
        <dbReference type="Proteomes" id="UP000198211"/>
    </source>
</evidence>
<dbReference type="OrthoDB" id="164577at2759"/>
<gene>
    <name evidence="1" type="ORF">PHMEG_00038974</name>
</gene>
<sequence>MRDQASDEEKCLTFADMLAGSAKNWQYYHARRRYDESLLGYLCRLNVAGLRARLKIKDGSTKDRREHVDHFIETLEDPNLADRLTLLRLSDADDLEEPTEEGCVRIRQAPTKVIQCCIVGSGQTIIAGSTSP</sequence>
<organism evidence="1 2">
    <name type="scientific">Phytophthora megakarya</name>
    <dbReference type="NCBI Taxonomy" id="4795"/>
    <lineage>
        <taxon>Eukaryota</taxon>
        <taxon>Sar</taxon>
        <taxon>Stramenopiles</taxon>
        <taxon>Oomycota</taxon>
        <taxon>Peronosporomycetes</taxon>
        <taxon>Peronosporales</taxon>
        <taxon>Peronosporaceae</taxon>
        <taxon>Phytophthora</taxon>
    </lineage>
</organism>
<reference evidence="2" key="1">
    <citation type="submission" date="2017-03" db="EMBL/GenBank/DDBJ databases">
        <title>Phytopthora megakarya and P. palmivora, two closely related causual agents of cacao black pod achieved similar genome size and gene model numbers by different mechanisms.</title>
        <authorList>
            <person name="Ali S."/>
            <person name="Shao J."/>
            <person name="Larry D.J."/>
            <person name="Kronmiller B."/>
            <person name="Shen D."/>
            <person name="Strem M.D."/>
            <person name="Melnick R.L."/>
            <person name="Guiltinan M.J."/>
            <person name="Tyler B.M."/>
            <person name="Meinhardt L.W."/>
            <person name="Bailey B.A."/>
        </authorList>
    </citation>
    <scope>NUCLEOTIDE SEQUENCE [LARGE SCALE GENOMIC DNA]</scope>
    <source>
        <strain evidence="2">zdho120</strain>
    </source>
</reference>
<dbReference type="EMBL" id="NBNE01018709">
    <property type="protein sequence ID" value="OWY92142.1"/>
    <property type="molecule type" value="Genomic_DNA"/>
</dbReference>
<proteinExistence type="predicted"/>
<dbReference type="AlphaFoldDB" id="A0A225UGG6"/>
<evidence type="ECO:0000313" key="1">
    <source>
        <dbReference type="EMBL" id="OWY92142.1"/>
    </source>
</evidence>
<name>A0A225UGG6_9STRA</name>